<evidence type="ECO:0000256" key="4">
    <source>
        <dbReference type="ARBA" id="ARBA00022840"/>
    </source>
</evidence>
<dbReference type="InterPro" id="IPR045851">
    <property type="entry name" value="AMP-bd_C_sf"/>
</dbReference>
<feature type="domain" description="AMP-binding enzyme C-terminal" evidence="6">
    <location>
        <begin position="505"/>
        <end position="576"/>
    </location>
</feature>
<evidence type="ECO:0000313" key="7">
    <source>
        <dbReference type="EMBL" id="KAK5993027.1"/>
    </source>
</evidence>
<keyword evidence="3" id="KW-0547">Nucleotide-binding</keyword>
<keyword evidence="8" id="KW-1185">Reference proteome</keyword>
<dbReference type="InterPro" id="IPR020845">
    <property type="entry name" value="AMP-binding_CS"/>
</dbReference>
<dbReference type="Pfam" id="PF00501">
    <property type="entry name" value="AMP-binding"/>
    <property type="match status" value="1"/>
</dbReference>
<proteinExistence type="inferred from homology"/>
<dbReference type="Gene3D" id="3.30.300.30">
    <property type="match status" value="1"/>
</dbReference>
<accession>A0ABR0SLL1</accession>
<gene>
    <name evidence="7" type="ORF">PT974_06453</name>
</gene>
<dbReference type="Pfam" id="PF13193">
    <property type="entry name" value="AMP-binding_C"/>
    <property type="match status" value="1"/>
</dbReference>
<dbReference type="InterPro" id="IPR000873">
    <property type="entry name" value="AMP-dep_synth/lig_dom"/>
</dbReference>
<dbReference type="Gene3D" id="3.40.50.12780">
    <property type="entry name" value="N-terminal domain of ligase-like"/>
    <property type="match status" value="1"/>
</dbReference>
<comment type="similarity">
    <text evidence="1">Belongs to the ATP-dependent AMP-binding enzyme family.</text>
</comment>
<dbReference type="PANTHER" id="PTHR43107:SF15">
    <property type="entry name" value="FATTY ACID TRANSPORT PROTEIN 3, ISOFORM A"/>
    <property type="match status" value="1"/>
</dbReference>
<evidence type="ECO:0000256" key="3">
    <source>
        <dbReference type="ARBA" id="ARBA00022741"/>
    </source>
</evidence>
<name>A0ABR0SLL1_9HYPO</name>
<comment type="caution">
    <text evidence="7">The sequence shown here is derived from an EMBL/GenBank/DDBJ whole genome shotgun (WGS) entry which is preliminary data.</text>
</comment>
<keyword evidence="4" id="KW-0067">ATP-binding</keyword>
<dbReference type="Proteomes" id="UP001338125">
    <property type="component" value="Unassembled WGS sequence"/>
</dbReference>
<dbReference type="PROSITE" id="PS00455">
    <property type="entry name" value="AMP_BINDING"/>
    <property type="match status" value="1"/>
</dbReference>
<evidence type="ECO:0000259" key="6">
    <source>
        <dbReference type="Pfam" id="PF13193"/>
    </source>
</evidence>
<evidence type="ECO:0000256" key="2">
    <source>
        <dbReference type="ARBA" id="ARBA00022598"/>
    </source>
</evidence>
<reference evidence="7 8" key="1">
    <citation type="submission" date="2024-01" db="EMBL/GenBank/DDBJ databases">
        <title>Complete genome of Cladobotryum mycophilum ATHUM6906.</title>
        <authorList>
            <person name="Christinaki A.C."/>
            <person name="Myridakis A.I."/>
            <person name="Kouvelis V.N."/>
        </authorList>
    </citation>
    <scope>NUCLEOTIDE SEQUENCE [LARGE SCALE GENOMIC DNA]</scope>
    <source>
        <strain evidence="7 8">ATHUM6906</strain>
    </source>
</reference>
<sequence>MPVPLALAAPAAAASLAYIHAKSGFAHDYALFKVAFLAAGRIITRRRTNRINLFFDLEERAKNPKTTSRAFLIFEGKTFTYAEVYEKSLRYGNWLKTKLGVKPKDMVAMDFQNSDTFIFIWFAIWSIGATPSFINYNLTGKSLSHCIKTSETKICLIDPEVASTFDDSAREDLGDVNLIIFTPEVEAEASSFPSVRGPDADLAENEPTKPAILIFTSGTTGLPKPAIVAWTKVYFGGTSTEVMVGRGSKDDIMYTSMPLYHASAAVMSVCSTITAGTTQALGRKFSTKLFWEEVRACNATSIQYVGETLRYLLAAPPQRDPITGEDIDKKHQVQTAFGNGLRPDIWSKFKERFGIGTIVEFYAATDGPAATWTISKNDFTNGVIGRIGWFYRTLLGRQWTIVELDYETDLPKRDPKTGFCKKVSSGEPGEMLYCLPAENVYERFQGYYKNPKANNAKIMRDVFAKGDAYFRTGDVMRWDSDGRIYFNDRIGDTFRWKSENVSTTEVSEAVSLHPRVREANVYGVELPHHDGRAGCVAICFDQEVPDSETLRSLAEHVKATLPRYAQPLFLRLVHEIAAQGQTTGTNKQQKHHLRKAGVKPTSGEVDIYWLKGGSYVPFSEKEWRELEGGRVRL</sequence>
<evidence type="ECO:0000259" key="5">
    <source>
        <dbReference type="Pfam" id="PF00501"/>
    </source>
</evidence>
<dbReference type="SUPFAM" id="SSF56801">
    <property type="entry name" value="Acetyl-CoA synthetase-like"/>
    <property type="match status" value="1"/>
</dbReference>
<protein>
    <submittedName>
        <fullName evidence="7">Very long-chain fatty acid transport protein</fullName>
    </submittedName>
</protein>
<dbReference type="InterPro" id="IPR025110">
    <property type="entry name" value="AMP-bd_C"/>
</dbReference>
<dbReference type="InterPro" id="IPR042099">
    <property type="entry name" value="ANL_N_sf"/>
</dbReference>
<organism evidence="7 8">
    <name type="scientific">Cladobotryum mycophilum</name>
    <dbReference type="NCBI Taxonomy" id="491253"/>
    <lineage>
        <taxon>Eukaryota</taxon>
        <taxon>Fungi</taxon>
        <taxon>Dikarya</taxon>
        <taxon>Ascomycota</taxon>
        <taxon>Pezizomycotina</taxon>
        <taxon>Sordariomycetes</taxon>
        <taxon>Hypocreomycetidae</taxon>
        <taxon>Hypocreales</taxon>
        <taxon>Hypocreaceae</taxon>
        <taxon>Cladobotryum</taxon>
    </lineage>
</organism>
<keyword evidence="2" id="KW-0436">Ligase</keyword>
<dbReference type="PANTHER" id="PTHR43107">
    <property type="entry name" value="LONG-CHAIN FATTY ACID TRANSPORT PROTEIN"/>
    <property type="match status" value="1"/>
</dbReference>
<evidence type="ECO:0000256" key="1">
    <source>
        <dbReference type="ARBA" id="ARBA00006432"/>
    </source>
</evidence>
<feature type="domain" description="AMP-dependent synthetase/ligase" evidence="5">
    <location>
        <begin position="65"/>
        <end position="389"/>
    </location>
</feature>
<dbReference type="EMBL" id="JAVFKD010000012">
    <property type="protein sequence ID" value="KAK5993027.1"/>
    <property type="molecule type" value="Genomic_DNA"/>
</dbReference>
<evidence type="ECO:0000313" key="8">
    <source>
        <dbReference type="Proteomes" id="UP001338125"/>
    </source>
</evidence>